<keyword evidence="3" id="KW-1185">Reference proteome</keyword>
<feature type="chain" id="PRO_5040996062" evidence="1">
    <location>
        <begin position="34"/>
        <end position="128"/>
    </location>
</feature>
<evidence type="ECO:0000313" key="2">
    <source>
        <dbReference type="EMBL" id="GLK90216.1"/>
    </source>
</evidence>
<dbReference type="RefSeq" id="WP_271196408.1">
    <property type="nucleotide sequence ID" value="NZ_BSFN01000009.1"/>
</dbReference>
<dbReference type="AlphaFoldDB" id="A0A9W6K8K0"/>
<organism evidence="2 3">
    <name type="scientific">Pseudomonas turukhanskensis</name>
    <dbReference type="NCBI Taxonomy" id="1806536"/>
    <lineage>
        <taxon>Bacteria</taxon>
        <taxon>Pseudomonadati</taxon>
        <taxon>Pseudomonadota</taxon>
        <taxon>Gammaproteobacteria</taxon>
        <taxon>Pseudomonadales</taxon>
        <taxon>Pseudomonadaceae</taxon>
        <taxon>Pseudomonas</taxon>
    </lineage>
</organism>
<accession>A0A9W6K8K0</accession>
<proteinExistence type="predicted"/>
<reference evidence="2" key="1">
    <citation type="journal article" date="2014" name="Int. J. Syst. Evol. Microbiol.">
        <title>Complete genome sequence of Corynebacterium casei LMG S-19264T (=DSM 44701T), isolated from a smear-ripened cheese.</title>
        <authorList>
            <consortium name="US DOE Joint Genome Institute (JGI-PGF)"/>
            <person name="Walter F."/>
            <person name="Albersmeier A."/>
            <person name="Kalinowski J."/>
            <person name="Ruckert C."/>
        </authorList>
    </citation>
    <scope>NUCLEOTIDE SEQUENCE</scope>
    <source>
        <strain evidence="2">VKM B-2935</strain>
    </source>
</reference>
<dbReference type="EMBL" id="BSFN01000009">
    <property type="protein sequence ID" value="GLK90216.1"/>
    <property type="molecule type" value="Genomic_DNA"/>
</dbReference>
<protein>
    <submittedName>
        <fullName evidence="2">Uncharacterized protein</fullName>
    </submittedName>
</protein>
<reference evidence="2" key="2">
    <citation type="submission" date="2023-01" db="EMBL/GenBank/DDBJ databases">
        <authorList>
            <person name="Sun Q."/>
            <person name="Evtushenko L."/>
        </authorList>
    </citation>
    <scope>NUCLEOTIDE SEQUENCE</scope>
    <source>
        <strain evidence="2">VKM B-2935</strain>
    </source>
</reference>
<evidence type="ECO:0000313" key="3">
    <source>
        <dbReference type="Proteomes" id="UP001143328"/>
    </source>
</evidence>
<dbReference type="Proteomes" id="UP001143328">
    <property type="component" value="Unassembled WGS sequence"/>
</dbReference>
<name>A0A9W6K8K0_9PSED</name>
<comment type="caution">
    <text evidence="2">The sequence shown here is derived from an EMBL/GenBank/DDBJ whole genome shotgun (WGS) entry which is preliminary data.</text>
</comment>
<feature type="signal peptide" evidence="1">
    <location>
        <begin position="1"/>
        <end position="33"/>
    </location>
</feature>
<sequence>MNIPTSLKHARTFLSAVAFSFLALTGLANTAYADDVRLSTDSYSGVTSKDSATYLDCVSGSVSYNERVFTSSSRGQSRLLTSSADPLQARGIVEVTEVDGVNHFSAHQRDAWQDKGALLSAAQLCAHS</sequence>
<evidence type="ECO:0000256" key="1">
    <source>
        <dbReference type="SAM" id="SignalP"/>
    </source>
</evidence>
<gene>
    <name evidence="2" type="ORF">GCM10017655_32780</name>
</gene>
<keyword evidence="1" id="KW-0732">Signal</keyword>